<keyword evidence="11" id="KW-1185">Reference proteome</keyword>
<dbReference type="SUPFAM" id="SSF52279">
    <property type="entry name" value="Beta-D-glucan exohydrolase, C-terminal domain"/>
    <property type="match status" value="1"/>
</dbReference>
<dbReference type="Gene3D" id="3.40.50.1700">
    <property type="entry name" value="Glycoside hydrolase family 3 C-terminal domain"/>
    <property type="match status" value="1"/>
</dbReference>
<protein>
    <submittedName>
        <fullName evidence="8">Beta-N-acetylhexosaminidase</fullName>
        <ecNumber evidence="8">3.2.1.52</ecNumber>
    </submittedName>
</protein>
<reference evidence="10 11" key="1">
    <citation type="journal article" date="2019" name="Nat. Med.">
        <title>A library of human gut bacterial isolates paired with longitudinal multiomics data enables mechanistic microbiome research.</title>
        <authorList>
            <person name="Poyet M."/>
            <person name="Groussin M."/>
            <person name="Gibbons S.M."/>
            <person name="Avila-Pacheco J."/>
            <person name="Jiang X."/>
            <person name="Kearney S.M."/>
            <person name="Perrotta A.R."/>
            <person name="Berdy B."/>
            <person name="Zhao S."/>
            <person name="Lieberman T.D."/>
            <person name="Swanson P.K."/>
            <person name="Smith M."/>
            <person name="Roesemann S."/>
            <person name="Alexander J.E."/>
            <person name="Rich S.A."/>
            <person name="Livny J."/>
            <person name="Vlamakis H."/>
            <person name="Clish C."/>
            <person name="Bullock K."/>
            <person name="Deik A."/>
            <person name="Scott J."/>
            <person name="Pierce K.A."/>
            <person name="Xavier R.J."/>
            <person name="Alm E.J."/>
        </authorList>
    </citation>
    <scope>NUCLEOTIDE SEQUENCE [LARGE SCALE GENOMIC DNA]</scope>
    <source>
        <strain evidence="8 10">BIOML-A4</strain>
        <strain evidence="9 11">BIOML-A5</strain>
    </source>
</reference>
<accession>A0A6N7S9N3</accession>
<evidence type="ECO:0000313" key="9">
    <source>
        <dbReference type="EMBL" id="MSC34239.1"/>
    </source>
</evidence>
<name>A0A6N7S9N3_9FIRM</name>
<evidence type="ECO:0000256" key="3">
    <source>
        <dbReference type="ARBA" id="ARBA00023295"/>
    </source>
</evidence>
<dbReference type="InterPro" id="IPR002772">
    <property type="entry name" value="Glyco_hydro_3_C"/>
</dbReference>
<evidence type="ECO:0000256" key="1">
    <source>
        <dbReference type="ARBA" id="ARBA00005336"/>
    </source>
</evidence>
<dbReference type="OrthoDB" id="9805821at2"/>
<keyword evidence="3 8" id="KW-0326">Glycosidase</keyword>
<dbReference type="Proteomes" id="UP000480929">
    <property type="component" value="Unassembled WGS sequence"/>
</dbReference>
<dbReference type="EMBL" id="WKPJ01000028">
    <property type="protein sequence ID" value="MSA90509.1"/>
    <property type="molecule type" value="Genomic_DNA"/>
</dbReference>
<dbReference type="InterPro" id="IPR050226">
    <property type="entry name" value="NagZ_Beta-hexosaminidase"/>
</dbReference>
<dbReference type="Gene3D" id="3.20.20.300">
    <property type="entry name" value="Glycoside hydrolase, family 3, N-terminal domain"/>
    <property type="match status" value="1"/>
</dbReference>
<dbReference type="Pfam" id="PF01915">
    <property type="entry name" value="Glyco_hydro_3_C"/>
    <property type="match status" value="1"/>
</dbReference>
<dbReference type="InterPro" id="IPR036962">
    <property type="entry name" value="Glyco_hydro_3_N_sf"/>
</dbReference>
<dbReference type="GO" id="GO:0005975">
    <property type="term" value="P:carbohydrate metabolic process"/>
    <property type="evidence" value="ECO:0007669"/>
    <property type="project" value="InterPro"/>
</dbReference>
<feature type="compositionally biased region" description="Low complexity" evidence="4">
    <location>
        <begin position="38"/>
        <end position="48"/>
    </location>
</feature>
<feature type="domain" description="Glycoside hydrolase family 3 C-terminal" evidence="7">
    <location>
        <begin position="400"/>
        <end position="588"/>
    </location>
</feature>
<evidence type="ECO:0000313" key="10">
    <source>
        <dbReference type="Proteomes" id="UP000433575"/>
    </source>
</evidence>
<evidence type="ECO:0000259" key="7">
    <source>
        <dbReference type="Pfam" id="PF01915"/>
    </source>
</evidence>
<dbReference type="InterPro" id="IPR001764">
    <property type="entry name" value="Glyco_hydro_3_N"/>
</dbReference>
<organism evidence="8 10">
    <name type="scientific">Holdemania massiliensis</name>
    <dbReference type="NCBI Taxonomy" id="1468449"/>
    <lineage>
        <taxon>Bacteria</taxon>
        <taxon>Bacillati</taxon>
        <taxon>Bacillota</taxon>
        <taxon>Erysipelotrichia</taxon>
        <taxon>Erysipelotrichales</taxon>
        <taxon>Erysipelotrichaceae</taxon>
        <taxon>Holdemania</taxon>
    </lineage>
</organism>
<dbReference type="Proteomes" id="UP000433575">
    <property type="component" value="Unassembled WGS sequence"/>
</dbReference>
<dbReference type="Pfam" id="PF00933">
    <property type="entry name" value="Glyco_hydro_3"/>
    <property type="match status" value="1"/>
</dbReference>
<dbReference type="EC" id="3.2.1.52" evidence="8"/>
<dbReference type="PANTHER" id="PTHR30480">
    <property type="entry name" value="BETA-HEXOSAMINIDASE-RELATED"/>
    <property type="match status" value="1"/>
</dbReference>
<dbReference type="RefSeq" id="WP_154239787.1">
    <property type="nucleotide sequence ID" value="NZ_CALJPI010000145.1"/>
</dbReference>
<gene>
    <name evidence="8" type="primary">nagZ</name>
    <name evidence="9" type="ORF">GKD88_14020</name>
    <name evidence="8" type="ORF">GKE08_14350</name>
</gene>
<keyword evidence="5" id="KW-0732">Signal</keyword>
<comment type="caution">
    <text evidence="8">The sequence shown here is derived from an EMBL/GenBank/DDBJ whole genome shotgun (WGS) entry which is preliminary data.</text>
</comment>
<feature type="domain" description="Glycoside hydrolase family 3 N-terminal" evidence="6">
    <location>
        <begin position="69"/>
        <end position="397"/>
    </location>
</feature>
<sequence length="589" mass="63986">MRCSAASSSSFSSRRWSAMILSLFMLVGCSTPNPAPTPEAASTPAPSSDSMQDKMSEQQLKDLVAKMDVQEKVGQLVIVSFETTEVDTKTEAWLRTNNIGNVIVYAKNIENAEQATRLTAQLQKTIRNATEIPAFIGIDQEGGMVNRIREGVTIFPSPMAIAAGRHENLYSLAWSMADELSGIGFNMNFAPVLDVSSNPDNPIIHLRAYGDDPQAAANFASTWIKGLQEGGMVSVAKHFPGHGDTREDSHFALPKVNKTLDELKAMELIPFEAAIHSGVSAMMTSHILFPKIEKEKIPATLSKTIVTDLLKEELGYNGIIISDSLQMDAIQAHYGMAEAAVQAIQAGVDMLILGDGKVLQPDSEDVQTPVIEALIEAVNQGTITAERLDDAVLSILRIKNDYGLFLDQGEQNHAPYDIDLNAHQVLVQETSDQSMTLIRDDVSALPLPTDSTLFVSFPCVYPLAFDKKSFGEVAADSLFGKAVNVHQDPTQSEIEDILQKAGSYDTIVLLVYNMADSPNQLKLLTQLLETEKPIVVICAGSPYDLQYLEDAPTVLCTYGYTPSAVLSAISVLNGTLLPEGRLPVEIPEK</sequence>
<evidence type="ECO:0000256" key="4">
    <source>
        <dbReference type="SAM" id="MobiDB-lite"/>
    </source>
</evidence>
<keyword evidence="2 8" id="KW-0378">Hydrolase</keyword>
<feature type="chain" id="PRO_5039144290" evidence="5">
    <location>
        <begin position="36"/>
        <end position="589"/>
    </location>
</feature>
<dbReference type="PROSITE" id="PS51257">
    <property type="entry name" value="PROKAR_LIPOPROTEIN"/>
    <property type="match status" value="1"/>
</dbReference>
<dbReference type="NCBIfam" id="NF003740">
    <property type="entry name" value="PRK05337.1"/>
    <property type="match status" value="1"/>
</dbReference>
<dbReference type="SUPFAM" id="SSF51445">
    <property type="entry name" value="(Trans)glycosidases"/>
    <property type="match status" value="1"/>
</dbReference>
<feature type="signal peptide" evidence="5">
    <location>
        <begin position="1"/>
        <end position="35"/>
    </location>
</feature>
<comment type="similarity">
    <text evidence="1">Belongs to the glycosyl hydrolase 3 family.</text>
</comment>
<evidence type="ECO:0000313" key="8">
    <source>
        <dbReference type="EMBL" id="MSA90509.1"/>
    </source>
</evidence>
<evidence type="ECO:0000259" key="6">
    <source>
        <dbReference type="Pfam" id="PF00933"/>
    </source>
</evidence>
<feature type="region of interest" description="Disordered" evidence="4">
    <location>
        <begin position="35"/>
        <end position="56"/>
    </location>
</feature>
<dbReference type="PANTHER" id="PTHR30480:SF16">
    <property type="entry name" value="GLYCOSIDE HYDROLASE FAMILY 3 DOMAIN PROTEIN"/>
    <property type="match status" value="1"/>
</dbReference>
<dbReference type="GO" id="GO:0009254">
    <property type="term" value="P:peptidoglycan turnover"/>
    <property type="evidence" value="ECO:0007669"/>
    <property type="project" value="TreeGrafter"/>
</dbReference>
<proteinExistence type="inferred from homology"/>
<dbReference type="EMBL" id="WKPI01000030">
    <property type="protein sequence ID" value="MSC34239.1"/>
    <property type="molecule type" value="Genomic_DNA"/>
</dbReference>
<evidence type="ECO:0000256" key="5">
    <source>
        <dbReference type="SAM" id="SignalP"/>
    </source>
</evidence>
<evidence type="ECO:0000256" key="2">
    <source>
        <dbReference type="ARBA" id="ARBA00022801"/>
    </source>
</evidence>
<dbReference type="GO" id="GO:0004563">
    <property type="term" value="F:beta-N-acetylhexosaminidase activity"/>
    <property type="evidence" value="ECO:0007669"/>
    <property type="project" value="UniProtKB-EC"/>
</dbReference>
<dbReference type="AlphaFoldDB" id="A0A6N7S9N3"/>
<dbReference type="InterPro" id="IPR036881">
    <property type="entry name" value="Glyco_hydro_3_C_sf"/>
</dbReference>
<dbReference type="InterPro" id="IPR017853">
    <property type="entry name" value="GH"/>
</dbReference>
<evidence type="ECO:0000313" key="11">
    <source>
        <dbReference type="Proteomes" id="UP000480929"/>
    </source>
</evidence>